<dbReference type="SUPFAM" id="SSF52172">
    <property type="entry name" value="CheY-like"/>
    <property type="match status" value="1"/>
</dbReference>
<gene>
    <name evidence="4" type="ORF">HG263_15955</name>
</gene>
<dbReference type="PROSITE" id="PS50110">
    <property type="entry name" value="RESPONSE_REGULATORY"/>
    <property type="match status" value="1"/>
</dbReference>
<dbReference type="AlphaFoldDB" id="A0A849VK84"/>
<feature type="modified residue" description="4-aspartylphosphate" evidence="2">
    <location>
        <position position="54"/>
    </location>
</feature>
<dbReference type="Pfam" id="PF00072">
    <property type="entry name" value="Response_reg"/>
    <property type="match status" value="1"/>
</dbReference>
<dbReference type="InterPro" id="IPR011006">
    <property type="entry name" value="CheY-like_superfamily"/>
</dbReference>
<dbReference type="PANTHER" id="PTHR44591">
    <property type="entry name" value="STRESS RESPONSE REGULATOR PROTEIN 1"/>
    <property type="match status" value="1"/>
</dbReference>
<protein>
    <submittedName>
        <fullName evidence="4">Response regulator</fullName>
    </submittedName>
</protein>
<keyword evidence="5" id="KW-1185">Reference proteome</keyword>
<feature type="domain" description="Response regulatory" evidence="3">
    <location>
        <begin position="5"/>
        <end position="121"/>
    </location>
</feature>
<evidence type="ECO:0000313" key="4">
    <source>
        <dbReference type="EMBL" id="NOU52027.1"/>
    </source>
</evidence>
<accession>A0A849VK84</accession>
<keyword evidence="1 2" id="KW-0597">Phosphoprotein</keyword>
<organism evidence="4 5">
    <name type="scientific">Pseudoalteromonas caenipelagi</name>
    <dbReference type="NCBI Taxonomy" id="2726988"/>
    <lineage>
        <taxon>Bacteria</taxon>
        <taxon>Pseudomonadati</taxon>
        <taxon>Pseudomonadota</taxon>
        <taxon>Gammaproteobacteria</taxon>
        <taxon>Alteromonadales</taxon>
        <taxon>Pseudoalteromonadaceae</taxon>
        <taxon>Pseudoalteromonas</taxon>
    </lineage>
</organism>
<dbReference type="Proteomes" id="UP000586305">
    <property type="component" value="Unassembled WGS sequence"/>
</dbReference>
<reference evidence="4 5" key="1">
    <citation type="submission" date="2020-04" db="EMBL/GenBank/DDBJ databases">
        <title>Pseudoalteromonas caenipelagi sp. nov., isolated from a tidal flat.</title>
        <authorList>
            <person name="Park S."/>
            <person name="Yoon J.-H."/>
        </authorList>
    </citation>
    <scope>NUCLEOTIDE SEQUENCE [LARGE SCALE GENOMIC DNA]</scope>
    <source>
        <strain evidence="4 5">JBTF-M23</strain>
    </source>
</reference>
<dbReference type="Gene3D" id="3.40.50.2300">
    <property type="match status" value="1"/>
</dbReference>
<dbReference type="InterPro" id="IPR001789">
    <property type="entry name" value="Sig_transdc_resp-reg_receiver"/>
</dbReference>
<evidence type="ECO:0000256" key="2">
    <source>
        <dbReference type="PROSITE-ProRule" id="PRU00169"/>
    </source>
</evidence>
<evidence type="ECO:0000256" key="1">
    <source>
        <dbReference type="ARBA" id="ARBA00022553"/>
    </source>
</evidence>
<name>A0A849VK84_9GAMM</name>
<dbReference type="InterPro" id="IPR050595">
    <property type="entry name" value="Bact_response_regulator"/>
</dbReference>
<dbReference type="GO" id="GO:0000160">
    <property type="term" value="P:phosphorelay signal transduction system"/>
    <property type="evidence" value="ECO:0007669"/>
    <property type="project" value="InterPro"/>
</dbReference>
<sequence length="379" mass="42707">MALQRVLAVDDEPFNLEIIEEILEDLDFELKTAASGPECLEMLATFNPQVILLDVSMPKMNGYDVCRAIKSNPDTSHIVVMFVSARGSVEERMEGYAVGAEDYIVKPFGQGELTAKLTKLGQMLLEKDILEQQIEDATTTAFSAMATSSEMGQIVNYIESIGDINDVPTLATALINCMANFNLSCNVEFRVNNEQQHYATSGICSPIVLELFEILKSKGRLHEFTSRILVNYDYVSVLVLNMPEGDDEKHGRIRDHICFIVSVTEQQLLAILTRNELSQQQQNLNGAIAMINSKFKSLMTMLDNNRKQNEAVFRELQEQFERRIPTMGLDEDQELFIYNHVDSAIQKSVAREEALIQVKQAFSEIEADLAELSHKVDEH</sequence>
<comment type="caution">
    <text evidence="4">The sequence shown here is derived from an EMBL/GenBank/DDBJ whole genome shotgun (WGS) entry which is preliminary data.</text>
</comment>
<evidence type="ECO:0000259" key="3">
    <source>
        <dbReference type="PROSITE" id="PS50110"/>
    </source>
</evidence>
<dbReference type="RefSeq" id="WP_171627081.1">
    <property type="nucleotide sequence ID" value="NZ_JABBPG010000007.1"/>
</dbReference>
<dbReference type="PANTHER" id="PTHR44591:SF3">
    <property type="entry name" value="RESPONSE REGULATORY DOMAIN-CONTAINING PROTEIN"/>
    <property type="match status" value="1"/>
</dbReference>
<dbReference type="SMART" id="SM00448">
    <property type="entry name" value="REC"/>
    <property type="match status" value="1"/>
</dbReference>
<dbReference type="EMBL" id="JABBPG010000007">
    <property type="protein sequence ID" value="NOU52027.1"/>
    <property type="molecule type" value="Genomic_DNA"/>
</dbReference>
<proteinExistence type="predicted"/>
<evidence type="ECO:0000313" key="5">
    <source>
        <dbReference type="Proteomes" id="UP000586305"/>
    </source>
</evidence>